<gene>
    <name evidence="1" type="ORF">GCM10022207_92440</name>
</gene>
<organism evidence="1 2">
    <name type="scientific">Streptomyces lannensis</name>
    <dbReference type="NCBI Taxonomy" id="766498"/>
    <lineage>
        <taxon>Bacteria</taxon>
        <taxon>Bacillati</taxon>
        <taxon>Actinomycetota</taxon>
        <taxon>Actinomycetes</taxon>
        <taxon>Kitasatosporales</taxon>
        <taxon>Streptomycetaceae</taxon>
        <taxon>Streptomyces</taxon>
    </lineage>
</organism>
<protein>
    <submittedName>
        <fullName evidence="1">Uncharacterized protein</fullName>
    </submittedName>
</protein>
<comment type="caution">
    <text evidence="1">The sequence shown here is derived from an EMBL/GenBank/DDBJ whole genome shotgun (WGS) entry which is preliminary data.</text>
</comment>
<keyword evidence="2" id="KW-1185">Reference proteome</keyword>
<reference evidence="2" key="1">
    <citation type="journal article" date="2019" name="Int. J. Syst. Evol. Microbiol.">
        <title>The Global Catalogue of Microorganisms (GCM) 10K type strain sequencing project: providing services to taxonomists for standard genome sequencing and annotation.</title>
        <authorList>
            <consortium name="The Broad Institute Genomics Platform"/>
            <consortium name="The Broad Institute Genome Sequencing Center for Infectious Disease"/>
            <person name="Wu L."/>
            <person name="Ma J."/>
        </authorList>
    </citation>
    <scope>NUCLEOTIDE SEQUENCE [LARGE SCALE GENOMIC DNA]</scope>
    <source>
        <strain evidence="2">JCM 16578</strain>
    </source>
</reference>
<proteinExistence type="predicted"/>
<evidence type="ECO:0000313" key="1">
    <source>
        <dbReference type="EMBL" id="GAA3908415.1"/>
    </source>
</evidence>
<accession>A0ABP7LWS2</accession>
<name>A0ABP7LWS2_9ACTN</name>
<sequence>MGERYNGWLGSCEPDSAGPAAVAADRVLLLELSQLADDGRAAPQAYLDADLDDCGRFALVGDRVADEGEDVLLLLGEVLDRWLAIRKLEYTFDFWSKCHSAVS</sequence>
<dbReference type="EMBL" id="BAAAZA010000075">
    <property type="protein sequence ID" value="GAA3908415.1"/>
    <property type="molecule type" value="Genomic_DNA"/>
</dbReference>
<dbReference type="Proteomes" id="UP001501563">
    <property type="component" value="Unassembled WGS sequence"/>
</dbReference>
<evidence type="ECO:0000313" key="2">
    <source>
        <dbReference type="Proteomes" id="UP001501563"/>
    </source>
</evidence>